<keyword evidence="14" id="KW-1185">Reference proteome</keyword>
<dbReference type="InterPro" id="IPR018000">
    <property type="entry name" value="Neurotransmitter_ion_chnl_CS"/>
</dbReference>
<keyword evidence="3 11" id="KW-0813">Transport</keyword>
<evidence type="ECO:0000259" key="13">
    <source>
        <dbReference type="Pfam" id="PF02932"/>
    </source>
</evidence>
<keyword evidence="8 11" id="KW-0406">Ion transport</keyword>
<proteinExistence type="inferred from homology"/>
<evidence type="ECO:0000256" key="5">
    <source>
        <dbReference type="ARBA" id="ARBA00022692"/>
    </source>
</evidence>
<organism evidence="14 15">
    <name type="scientific">Hydra vulgaris</name>
    <name type="common">Hydra</name>
    <name type="synonym">Hydra attenuata</name>
    <dbReference type="NCBI Taxonomy" id="6087"/>
    <lineage>
        <taxon>Eukaryota</taxon>
        <taxon>Metazoa</taxon>
        <taxon>Cnidaria</taxon>
        <taxon>Hydrozoa</taxon>
        <taxon>Hydroidolina</taxon>
        <taxon>Anthoathecata</taxon>
        <taxon>Aplanulata</taxon>
        <taxon>Hydridae</taxon>
        <taxon>Hydra</taxon>
    </lineage>
</organism>
<feature type="transmembrane region" description="Helical" evidence="11">
    <location>
        <begin position="272"/>
        <end position="291"/>
    </location>
</feature>
<dbReference type="InterPro" id="IPR006202">
    <property type="entry name" value="Neur_chan_lig-bd"/>
</dbReference>
<sequence>MYPKGHSIVLLYYLFTMFSFGKLLITNQTISDAEVNRTISNLLDGYDCRLRPDYLGKPVEVIVEATILSVKSVDIIKMTYTMELFFRQRWRDYRLKHNLDQNLQITVGEKHPADIIWTPDTVFINSAVSNLFHLTVNNHHVDISPLGEVFWGTRVSVSPKCVVNLVLYPMDIQTCVIETVSYGYSTRHIQYNWNSHNPIIVRDKQMNQFVMTGFETIAQNKVYNSGNFTYLTASFTFQRLIGFAIIQIYVPTIAIVVISWMSLWVRRDVPPARVSLCITALLTICTVWSSVNSQLPRVNYFKAVDIYLMVSFCNVIFTLIEYTLVLNSDLLGDIWRQRKKLSTLIKIKNKTLLEPKQSGSLTFRGEKKIDSVIQDSEKQKQDLAKKISAENDRIADKIEHLSRIIFPLTFFVFNIFYWTIFLLK</sequence>
<dbReference type="PRINTS" id="PR00252">
    <property type="entry name" value="NRIONCHANNEL"/>
</dbReference>
<feature type="transmembrane region" description="Helical" evidence="11">
    <location>
        <begin position="303"/>
        <end position="325"/>
    </location>
</feature>
<evidence type="ECO:0000256" key="9">
    <source>
        <dbReference type="ARBA" id="ARBA00023136"/>
    </source>
</evidence>
<dbReference type="InterPro" id="IPR006029">
    <property type="entry name" value="Neurotrans-gated_channel_TM"/>
</dbReference>
<dbReference type="InterPro" id="IPR036734">
    <property type="entry name" value="Neur_chan_lig-bd_sf"/>
</dbReference>
<dbReference type="InterPro" id="IPR036719">
    <property type="entry name" value="Neuro-gated_channel_TM_sf"/>
</dbReference>
<evidence type="ECO:0000256" key="7">
    <source>
        <dbReference type="ARBA" id="ARBA00022989"/>
    </source>
</evidence>
<keyword evidence="4" id="KW-1003">Cell membrane</keyword>
<keyword evidence="10 11" id="KW-0407">Ion channel</keyword>
<gene>
    <name evidence="15" type="primary">LOC100201086</name>
</gene>
<feature type="domain" description="Neurotransmitter-gated ion-channel ligand-binding" evidence="12">
    <location>
        <begin position="37"/>
        <end position="239"/>
    </location>
</feature>
<accession>A0ABM4CVN1</accession>
<evidence type="ECO:0000313" key="15">
    <source>
        <dbReference type="RefSeq" id="XP_065665999.1"/>
    </source>
</evidence>
<comment type="similarity">
    <text evidence="11">Belongs to the ligand-gated ion channel (TC 1.A.9) family.</text>
</comment>
<dbReference type="SUPFAM" id="SSF63712">
    <property type="entry name" value="Nicotinic receptor ligand binding domain-like"/>
    <property type="match status" value="1"/>
</dbReference>
<evidence type="ECO:0000256" key="1">
    <source>
        <dbReference type="ARBA" id="ARBA00004141"/>
    </source>
</evidence>
<dbReference type="CDD" id="cd19049">
    <property type="entry name" value="LGIC_TM_anion"/>
    <property type="match status" value="1"/>
</dbReference>
<dbReference type="InterPro" id="IPR038050">
    <property type="entry name" value="Neuro_actylchol_rec"/>
</dbReference>
<dbReference type="CDD" id="cd18990">
    <property type="entry name" value="LGIC_ECD_GABAAR"/>
    <property type="match status" value="1"/>
</dbReference>
<reference evidence="15" key="1">
    <citation type="submission" date="2025-08" db="UniProtKB">
        <authorList>
            <consortium name="RefSeq"/>
        </authorList>
    </citation>
    <scope>IDENTIFICATION</scope>
</reference>
<evidence type="ECO:0000259" key="12">
    <source>
        <dbReference type="Pfam" id="PF02931"/>
    </source>
</evidence>
<dbReference type="InterPro" id="IPR006201">
    <property type="entry name" value="Neur_channel"/>
</dbReference>
<evidence type="ECO:0000256" key="2">
    <source>
        <dbReference type="ARBA" id="ARBA00004236"/>
    </source>
</evidence>
<evidence type="ECO:0000256" key="11">
    <source>
        <dbReference type="RuleBase" id="RU000687"/>
    </source>
</evidence>
<dbReference type="PROSITE" id="PS00236">
    <property type="entry name" value="NEUROTR_ION_CHANNEL"/>
    <property type="match status" value="1"/>
</dbReference>
<keyword evidence="5 11" id="KW-0812">Transmembrane</keyword>
<dbReference type="Pfam" id="PF02931">
    <property type="entry name" value="Neur_chan_LBD"/>
    <property type="match status" value="1"/>
</dbReference>
<dbReference type="SUPFAM" id="SSF90112">
    <property type="entry name" value="Neurotransmitter-gated ion-channel transmembrane pore"/>
    <property type="match status" value="1"/>
</dbReference>
<dbReference type="Pfam" id="PF02932">
    <property type="entry name" value="Neur_chan_memb"/>
    <property type="match status" value="1"/>
</dbReference>
<evidence type="ECO:0000256" key="4">
    <source>
        <dbReference type="ARBA" id="ARBA00022475"/>
    </source>
</evidence>
<feature type="domain" description="Neurotransmitter-gated ion-channel transmembrane" evidence="13">
    <location>
        <begin position="248"/>
        <end position="327"/>
    </location>
</feature>
<feature type="transmembrane region" description="Helical" evidence="11">
    <location>
        <begin position="240"/>
        <end position="260"/>
    </location>
</feature>
<feature type="transmembrane region" description="Helical" evidence="11">
    <location>
        <begin position="404"/>
        <end position="423"/>
    </location>
</feature>
<dbReference type="RefSeq" id="XP_065665999.1">
    <property type="nucleotide sequence ID" value="XM_065809927.1"/>
</dbReference>
<dbReference type="Gene3D" id="1.20.58.390">
    <property type="entry name" value="Neurotransmitter-gated ion-channel transmembrane domain"/>
    <property type="match status" value="1"/>
</dbReference>
<evidence type="ECO:0000256" key="10">
    <source>
        <dbReference type="ARBA" id="ARBA00023303"/>
    </source>
</evidence>
<evidence type="ECO:0000313" key="14">
    <source>
        <dbReference type="Proteomes" id="UP001652625"/>
    </source>
</evidence>
<name>A0ABM4CVN1_HYDVU</name>
<keyword evidence="15" id="KW-0675">Receptor</keyword>
<protein>
    <submittedName>
        <fullName evidence="15">Gamma-aminobutyric acid receptor subunit beta-2 isoform X5</fullName>
    </submittedName>
</protein>
<dbReference type="PANTHER" id="PTHR18945">
    <property type="entry name" value="NEUROTRANSMITTER GATED ION CHANNEL"/>
    <property type="match status" value="1"/>
</dbReference>
<dbReference type="InterPro" id="IPR006028">
    <property type="entry name" value="GABAA/Glycine_rcpt"/>
</dbReference>
<dbReference type="GeneID" id="100201086"/>
<comment type="subcellular location">
    <subcellularLocation>
        <location evidence="2">Cell membrane</location>
    </subcellularLocation>
    <subcellularLocation>
        <location evidence="1">Membrane</location>
        <topology evidence="1">Multi-pass membrane protein</topology>
    </subcellularLocation>
</comment>
<dbReference type="PRINTS" id="PR00253">
    <property type="entry name" value="GABAARECEPTR"/>
</dbReference>
<keyword evidence="7 11" id="KW-1133">Transmembrane helix</keyword>
<dbReference type="Proteomes" id="UP001652625">
    <property type="component" value="Chromosome 11"/>
</dbReference>
<evidence type="ECO:0000256" key="6">
    <source>
        <dbReference type="ARBA" id="ARBA00022729"/>
    </source>
</evidence>
<dbReference type="Gene3D" id="2.70.170.10">
    <property type="entry name" value="Neurotransmitter-gated ion-channel ligand-binding domain"/>
    <property type="match status" value="1"/>
</dbReference>
<evidence type="ECO:0000256" key="8">
    <source>
        <dbReference type="ARBA" id="ARBA00023065"/>
    </source>
</evidence>
<keyword evidence="6" id="KW-0732">Signal</keyword>
<evidence type="ECO:0000256" key="3">
    <source>
        <dbReference type="ARBA" id="ARBA00022448"/>
    </source>
</evidence>
<keyword evidence="9 11" id="KW-0472">Membrane</keyword>